<dbReference type="InterPro" id="IPR009057">
    <property type="entry name" value="Homeodomain-like_sf"/>
</dbReference>
<evidence type="ECO:0000256" key="2">
    <source>
        <dbReference type="ARBA" id="ARBA00023125"/>
    </source>
</evidence>
<dbReference type="InterPro" id="IPR001647">
    <property type="entry name" value="HTH_TetR"/>
</dbReference>
<keyword evidence="1" id="KW-0805">Transcription regulation</keyword>
<evidence type="ECO:0000259" key="5">
    <source>
        <dbReference type="PROSITE" id="PS50977"/>
    </source>
</evidence>
<evidence type="ECO:0000256" key="3">
    <source>
        <dbReference type="ARBA" id="ARBA00023163"/>
    </source>
</evidence>
<gene>
    <name evidence="6" type="ORF">B7R54_08625</name>
</gene>
<dbReference type="PRINTS" id="PR00455">
    <property type="entry name" value="HTHTETR"/>
</dbReference>
<dbReference type="RefSeq" id="WP_116414679.1">
    <property type="nucleotide sequence ID" value="NZ_NBWZ01000001.1"/>
</dbReference>
<dbReference type="Proteomes" id="UP000256486">
    <property type="component" value="Unassembled WGS sequence"/>
</dbReference>
<dbReference type="GO" id="GO:0000976">
    <property type="term" value="F:transcription cis-regulatory region binding"/>
    <property type="evidence" value="ECO:0007669"/>
    <property type="project" value="TreeGrafter"/>
</dbReference>
<name>A0A3E0VI21_9MICO</name>
<dbReference type="PANTHER" id="PTHR30055:SF238">
    <property type="entry name" value="MYCOFACTOCIN BIOSYNTHESIS TRANSCRIPTIONAL REGULATOR MFTR-RELATED"/>
    <property type="match status" value="1"/>
</dbReference>
<dbReference type="AlphaFoldDB" id="A0A3E0VI21"/>
<reference evidence="6 7" key="1">
    <citation type="submission" date="2017-04" db="EMBL/GenBank/DDBJ databases">
        <title>Comparative genome analysis of Subtercola boreus.</title>
        <authorList>
            <person name="Cho Y.-J."/>
            <person name="Cho A."/>
            <person name="Kim O.-S."/>
            <person name="Lee J.-I."/>
        </authorList>
    </citation>
    <scope>NUCLEOTIDE SEQUENCE [LARGE SCALE GENOMIC DNA]</scope>
    <source>
        <strain evidence="6 7">K300</strain>
    </source>
</reference>
<organism evidence="6 7">
    <name type="scientific">Subtercola boreus</name>
    <dbReference type="NCBI Taxonomy" id="120213"/>
    <lineage>
        <taxon>Bacteria</taxon>
        <taxon>Bacillati</taxon>
        <taxon>Actinomycetota</taxon>
        <taxon>Actinomycetes</taxon>
        <taxon>Micrococcales</taxon>
        <taxon>Microbacteriaceae</taxon>
        <taxon>Subtercola</taxon>
    </lineage>
</organism>
<accession>A0A3E0VI21</accession>
<evidence type="ECO:0000256" key="4">
    <source>
        <dbReference type="PROSITE-ProRule" id="PRU00335"/>
    </source>
</evidence>
<evidence type="ECO:0000313" key="6">
    <source>
        <dbReference type="EMBL" id="RFA09285.1"/>
    </source>
</evidence>
<evidence type="ECO:0000313" key="7">
    <source>
        <dbReference type="Proteomes" id="UP000256486"/>
    </source>
</evidence>
<dbReference type="EMBL" id="NBWZ01000001">
    <property type="protein sequence ID" value="RFA09285.1"/>
    <property type="molecule type" value="Genomic_DNA"/>
</dbReference>
<dbReference type="InterPro" id="IPR050109">
    <property type="entry name" value="HTH-type_TetR-like_transc_reg"/>
</dbReference>
<dbReference type="PANTHER" id="PTHR30055">
    <property type="entry name" value="HTH-TYPE TRANSCRIPTIONAL REGULATOR RUTR"/>
    <property type="match status" value="1"/>
</dbReference>
<keyword evidence="3" id="KW-0804">Transcription</keyword>
<dbReference type="Gene3D" id="1.10.357.10">
    <property type="entry name" value="Tetracycline Repressor, domain 2"/>
    <property type="match status" value="1"/>
</dbReference>
<protein>
    <recommendedName>
        <fullName evidence="5">HTH tetR-type domain-containing protein</fullName>
    </recommendedName>
</protein>
<feature type="domain" description="HTH tetR-type" evidence="5">
    <location>
        <begin position="6"/>
        <end position="66"/>
    </location>
</feature>
<sequence length="187" mass="20730">MSRWEPNTLERLQDAAMTLFQERGYANVPIADITERAGLTKRSFFNHFPDKREVLFAGAAELEATVTRYLADADDEREPLDVAIAALVMAGRSLAKYSDFARLRAQVIASSSELQERSLIKTESLAGAMAAALQSRQVSPRTAQLIARTAVTVFTTAYGEWSERPTADFDTLMRDVLAELTEALRPT</sequence>
<dbReference type="InterPro" id="IPR041347">
    <property type="entry name" value="MftR_C"/>
</dbReference>
<comment type="caution">
    <text evidence="6">The sequence shown here is derived from an EMBL/GenBank/DDBJ whole genome shotgun (WGS) entry which is preliminary data.</text>
</comment>
<dbReference type="Pfam" id="PF00440">
    <property type="entry name" value="TetR_N"/>
    <property type="match status" value="1"/>
</dbReference>
<evidence type="ECO:0000256" key="1">
    <source>
        <dbReference type="ARBA" id="ARBA00023015"/>
    </source>
</evidence>
<feature type="DNA-binding region" description="H-T-H motif" evidence="4">
    <location>
        <begin position="29"/>
        <end position="48"/>
    </location>
</feature>
<dbReference type="Pfam" id="PF17754">
    <property type="entry name" value="TetR_C_14"/>
    <property type="match status" value="1"/>
</dbReference>
<dbReference type="GO" id="GO:0003700">
    <property type="term" value="F:DNA-binding transcription factor activity"/>
    <property type="evidence" value="ECO:0007669"/>
    <property type="project" value="TreeGrafter"/>
</dbReference>
<keyword evidence="2 4" id="KW-0238">DNA-binding</keyword>
<dbReference type="OrthoDB" id="4746440at2"/>
<dbReference type="PROSITE" id="PS50977">
    <property type="entry name" value="HTH_TETR_2"/>
    <property type="match status" value="1"/>
</dbReference>
<keyword evidence="7" id="KW-1185">Reference proteome</keyword>
<dbReference type="SUPFAM" id="SSF46689">
    <property type="entry name" value="Homeodomain-like"/>
    <property type="match status" value="1"/>
</dbReference>
<proteinExistence type="predicted"/>